<accession>A0A1V2W2Z6</accession>
<evidence type="ECO:0000313" key="3">
    <source>
        <dbReference type="Proteomes" id="UP000188543"/>
    </source>
</evidence>
<evidence type="ECO:0000313" key="2">
    <source>
        <dbReference type="EMBL" id="ONU84996.1"/>
    </source>
</evidence>
<name>A0A1V2W2Z6_9BURK</name>
<dbReference type="Proteomes" id="UP000188543">
    <property type="component" value="Unassembled WGS sequence"/>
</dbReference>
<organism evidence="2 3">
    <name type="scientific">Burkholderia cenocepacia</name>
    <dbReference type="NCBI Taxonomy" id="95486"/>
    <lineage>
        <taxon>Bacteria</taxon>
        <taxon>Pseudomonadati</taxon>
        <taxon>Pseudomonadota</taxon>
        <taxon>Betaproteobacteria</taxon>
        <taxon>Burkholderiales</taxon>
        <taxon>Burkholderiaceae</taxon>
        <taxon>Burkholderia</taxon>
        <taxon>Burkholderia cepacia complex</taxon>
    </lineage>
</organism>
<dbReference type="OrthoDB" id="8967241at2"/>
<gene>
    <name evidence="2" type="ORF">A8E72_16490</name>
</gene>
<protein>
    <submittedName>
        <fullName evidence="2">Uncharacterized protein</fullName>
    </submittedName>
</protein>
<reference evidence="2 3" key="1">
    <citation type="submission" date="2016-08" db="EMBL/GenBank/DDBJ databases">
        <authorList>
            <person name="Seilhamer J.J."/>
        </authorList>
    </citation>
    <scope>NUCLEOTIDE SEQUENCE [LARGE SCALE GENOMIC DNA]</scope>
    <source>
        <strain evidence="2 3">VC14762</strain>
    </source>
</reference>
<keyword evidence="1" id="KW-0472">Membrane</keyword>
<comment type="caution">
    <text evidence="2">The sequence shown here is derived from an EMBL/GenBank/DDBJ whole genome shotgun (WGS) entry which is preliminary data.</text>
</comment>
<keyword evidence="1" id="KW-1133">Transmembrane helix</keyword>
<evidence type="ECO:0000256" key="1">
    <source>
        <dbReference type="SAM" id="Phobius"/>
    </source>
</evidence>
<dbReference type="AlphaFoldDB" id="A0A1V2W2Z6"/>
<proteinExistence type="predicted"/>
<dbReference type="EMBL" id="MUTJ01000053">
    <property type="protein sequence ID" value="ONU84996.1"/>
    <property type="molecule type" value="Genomic_DNA"/>
</dbReference>
<keyword evidence="1" id="KW-0812">Transmembrane</keyword>
<feature type="transmembrane region" description="Helical" evidence="1">
    <location>
        <begin position="44"/>
        <end position="65"/>
    </location>
</feature>
<dbReference type="RefSeq" id="WP_059584179.1">
    <property type="nucleotide sequence ID" value="NZ_CADETK010000010.1"/>
</dbReference>
<sequence length="66" mass="7262">MDKTVDILKTEAEIGKLVMEASKLNAETSKLQAETAKLNREARWLPFVQSAVLFGAAAAFAKLFLH</sequence>